<gene>
    <name evidence="10" type="ORF">N825_06665</name>
</gene>
<dbReference type="Proteomes" id="UP000019486">
    <property type="component" value="Unassembled WGS sequence"/>
</dbReference>
<dbReference type="InterPro" id="IPR000014">
    <property type="entry name" value="PAS"/>
</dbReference>
<evidence type="ECO:0000256" key="1">
    <source>
        <dbReference type="ARBA" id="ARBA00000085"/>
    </source>
</evidence>
<dbReference type="NCBIfam" id="TIGR00229">
    <property type="entry name" value="sensory_box"/>
    <property type="match status" value="5"/>
</dbReference>
<evidence type="ECO:0000259" key="9">
    <source>
        <dbReference type="PROSITE" id="PS50113"/>
    </source>
</evidence>
<dbReference type="STRING" id="1385369.N825_06665"/>
<feature type="domain" description="PAS" evidence="8">
    <location>
        <begin position="784"/>
        <end position="856"/>
    </location>
</feature>
<dbReference type="Gene3D" id="1.10.287.130">
    <property type="match status" value="2"/>
</dbReference>
<dbReference type="InterPro" id="IPR013767">
    <property type="entry name" value="PAS_fold"/>
</dbReference>
<feature type="region of interest" description="Disordered" evidence="6">
    <location>
        <begin position="713"/>
        <end position="736"/>
    </location>
</feature>
<dbReference type="InterPro" id="IPR036097">
    <property type="entry name" value="HisK_dim/P_sf"/>
</dbReference>
<reference evidence="10 11" key="1">
    <citation type="submission" date="2013-08" db="EMBL/GenBank/DDBJ databases">
        <title>The genome sequence of Skermanella stibiiresistens.</title>
        <authorList>
            <person name="Zhu W."/>
            <person name="Wang G."/>
        </authorList>
    </citation>
    <scope>NUCLEOTIDE SEQUENCE [LARGE SCALE GENOMIC DNA]</scope>
    <source>
        <strain evidence="10 11">SB22</strain>
    </source>
</reference>
<keyword evidence="3" id="KW-0597">Phosphoprotein</keyword>
<protein>
    <recommendedName>
        <fullName evidence="2">histidine kinase</fullName>
        <ecNumber evidence="2">2.7.13.3</ecNumber>
    </recommendedName>
</protein>
<dbReference type="EMBL" id="AVFL01000012">
    <property type="protein sequence ID" value="EWY39375.1"/>
    <property type="molecule type" value="Genomic_DNA"/>
</dbReference>
<dbReference type="GO" id="GO:0000155">
    <property type="term" value="F:phosphorelay sensor kinase activity"/>
    <property type="evidence" value="ECO:0007669"/>
    <property type="project" value="InterPro"/>
</dbReference>
<dbReference type="InterPro" id="IPR005467">
    <property type="entry name" value="His_kinase_dom"/>
</dbReference>
<organism evidence="10 11">
    <name type="scientific">Skermanella stibiiresistens SB22</name>
    <dbReference type="NCBI Taxonomy" id="1385369"/>
    <lineage>
        <taxon>Bacteria</taxon>
        <taxon>Pseudomonadati</taxon>
        <taxon>Pseudomonadota</taxon>
        <taxon>Alphaproteobacteria</taxon>
        <taxon>Rhodospirillales</taxon>
        <taxon>Azospirillaceae</taxon>
        <taxon>Skermanella</taxon>
    </lineage>
</organism>
<dbReference type="Gene3D" id="3.30.565.10">
    <property type="entry name" value="Histidine kinase-like ATPase, C-terminal domain"/>
    <property type="match status" value="2"/>
</dbReference>
<feature type="domain" description="PAS" evidence="8">
    <location>
        <begin position="1051"/>
        <end position="1096"/>
    </location>
</feature>
<dbReference type="EC" id="2.7.13.3" evidence="2"/>
<dbReference type="GO" id="GO:0006355">
    <property type="term" value="P:regulation of DNA-templated transcription"/>
    <property type="evidence" value="ECO:0007669"/>
    <property type="project" value="InterPro"/>
</dbReference>
<dbReference type="InterPro" id="IPR013656">
    <property type="entry name" value="PAS_4"/>
</dbReference>
<dbReference type="InterPro" id="IPR003661">
    <property type="entry name" value="HisK_dim/P_dom"/>
</dbReference>
<dbReference type="CDD" id="cd00130">
    <property type="entry name" value="PAS"/>
    <property type="match status" value="4"/>
</dbReference>
<name>W9GZL9_9PROT</name>
<feature type="domain" description="PAC" evidence="9">
    <location>
        <begin position="188"/>
        <end position="241"/>
    </location>
</feature>
<dbReference type="Pfam" id="PF00512">
    <property type="entry name" value="HisKA"/>
    <property type="match status" value="2"/>
</dbReference>
<sequence>MLAHCTSHDLRAFLDLVGAPALVLDARGEPAVLACNGRLETALGGVAPALVGGLIGAAADECRATTRQVELDVDVPMNGGAGALSKPERWHLVLAPVVVDGAVTRIFVTVAARVQSDPRIHAILEEQTGLIARYAPDTTLTFVNGAYARRFDANPDDLLGCRILDLLSRSEADALTACLAKLTPDQPTGRHERVVTLPDGAARWVLWSDRAFYDTQGGLIEYQSVGFDITQHKRLERELQDSRDFFQLAIEGTRDGLWDWDLRSGSIWLSPRLKEILGHADDELPNDIEALQNLAIPEDKERALHQLRRHWEDGKPYEQTVRFTHRDGTIRHILSRGGSVRDAAGKPIRMIGVHTDVTPLVESGNLLRVAKEQAEQASRAKSEFLAMMSHELRTPLNAIIGFAEILRDELFGPLGNERYGDYVQDIVGSGRHLLALISDILDLSRIDAGQLALREATLDLAQVARSQIAVVAAAAAASDVALHCDLPQPAPLIRADETRVRQIMVNLLSNAVKFTPPGGEVRLEIQAEADGRVVLCVSDTGIGMNLEDIPKAMEPFSQLEASLTRRREGTGLGLAIVKRLVDLHDGELRIDTALAEGSAVTVTFPRERNAALATVRTHRHQDAGGASQAGVPGARGGDQVNPVLWDGALFGRFELLDTLMHAVPMAVAVSREDGVCIKANHTLCRLSGFDMSELLGRTIESLLGPDGVDQFPLGRYPAGTNDGSDPSRSRTRPRERQLATRFGRSRCVEVTREPFVGLDGHTYTLFLMIDVSERRRTVKALRDSEERFRLAAHAAGCGIWDTDFLTGEHWLSPAYNRMLGYDENELAPSDAAGRERIHPDDRARVDAATAAHLTGATSLYEVNYRLRHKSGRWIWVAARGAAAFEPGGGPRRFVGTVTEITAEVEAREALAEKTAFLETVLSSTGQGILVVDGERRVRLLNDRFLALHGFRRSPGESGTPMERLSRWRFGQATVDGSSSGASPASLDSQVANEMARLEERSGDGTPTRFDMDGDGGRIIEVCRQELPDGGYVATHTDVTITRRTEKALARREIELRAILEVSLVGILTTSGEGRVEEFNPMAERMFGWPATEIRGQDIGILLAEGKRGEAAIGHLRVPPGSDATSVESMARRKDGSVFPMRIALTDFTLDGARHYAGVVADISAGRSMEDELRAARGRLDQRFDDFVRLSVELEQVRHEADLALLHAEQSSKAKSEFLARMSHELRTPLNAVIGFSEIMKGQYFGPLGSPKYQEYAEDIDQCGRHLLSLINDILDLSKVEAGRYVLEEEQIDLGRIIDGSVRLLRDHAATKGVTIAVRPEPVPTIMGDQRALKQVVVNLLSNAVKFTQRGGMVEVGTVLDASGDVRVIVKDTGIGIPEGEIPRVLEAFGRASNVRMSGEDGTGLGLAIVGSFLSLHGATLDIDSAVGVGTTVTVRLPIERVLGSQRQLQPWDILDER</sequence>
<accession>W9GZL9</accession>
<comment type="catalytic activity">
    <reaction evidence="1">
        <text>ATP + protein L-histidine = ADP + protein N-phospho-L-histidine.</text>
        <dbReference type="EC" id="2.7.13.3"/>
    </reaction>
</comment>
<evidence type="ECO:0000313" key="10">
    <source>
        <dbReference type="EMBL" id="EWY39375.1"/>
    </source>
</evidence>
<dbReference type="PROSITE" id="PS50109">
    <property type="entry name" value="HIS_KIN"/>
    <property type="match status" value="2"/>
</dbReference>
<keyword evidence="11" id="KW-1185">Reference proteome</keyword>
<dbReference type="PRINTS" id="PR00344">
    <property type="entry name" value="BCTRLSENSOR"/>
</dbReference>
<dbReference type="PROSITE" id="PS50112">
    <property type="entry name" value="PAS"/>
    <property type="match status" value="4"/>
</dbReference>
<dbReference type="PANTHER" id="PTHR43047:SF63">
    <property type="entry name" value="HISTIDINE KINASE"/>
    <property type="match status" value="1"/>
</dbReference>
<dbReference type="Gene3D" id="3.30.450.20">
    <property type="entry name" value="PAS domain"/>
    <property type="match status" value="6"/>
</dbReference>
<feature type="domain" description="Histidine kinase" evidence="7">
    <location>
        <begin position="1220"/>
        <end position="1440"/>
    </location>
</feature>
<proteinExistence type="predicted"/>
<comment type="caution">
    <text evidence="10">The sequence shown here is derived from an EMBL/GenBank/DDBJ whole genome shotgun (WGS) entry which is preliminary data.</text>
</comment>
<dbReference type="Pfam" id="PF12860">
    <property type="entry name" value="PAS_7"/>
    <property type="match status" value="1"/>
</dbReference>
<feature type="compositionally biased region" description="Basic and acidic residues" evidence="6">
    <location>
        <begin position="725"/>
        <end position="736"/>
    </location>
</feature>
<dbReference type="SMART" id="SM00387">
    <property type="entry name" value="HATPase_c"/>
    <property type="match status" value="2"/>
</dbReference>
<dbReference type="GO" id="GO:0009927">
    <property type="term" value="F:histidine phosphotransfer kinase activity"/>
    <property type="evidence" value="ECO:0007669"/>
    <property type="project" value="TreeGrafter"/>
</dbReference>
<feature type="domain" description="PAS" evidence="8">
    <location>
        <begin position="652"/>
        <end position="706"/>
    </location>
</feature>
<evidence type="ECO:0000256" key="6">
    <source>
        <dbReference type="SAM" id="MobiDB-lite"/>
    </source>
</evidence>
<evidence type="ECO:0000256" key="2">
    <source>
        <dbReference type="ARBA" id="ARBA00012438"/>
    </source>
</evidence>
<dbReference type="Pfam" id="PF00989">
    <property type="entry name" value="PAS"/>
    <property type="match status" value="2"/>
</dbReference>
<dbReference type="InterPro" id="IPR003594">
    <property type="entry name" value="HATPase_dom"/>
</dbReference>
<dbReference type="FunFam" id="3.30.565.10:FF:000006">
    <property type="entry name" value="Sensor histidine kinase WalK"/>
    <property type="match status" value="1"/>
</dbReference>
<dbReference type="SUPFAM" id="SSF47384">
    <property type="entry name" value="Homodimeric domain of signal transducing histidine kinase"/>
    <property type="match status" value="2"/>
</dbReference>
<dbReference type="CDD" id="cd00082">
    <property type="entry name" value="HisKA"/>
    <property type="match status" value="2"/>
</dbReference>
<dbReference type="Pfam" id="PF02518">
    <property type="entry name" value="HATPase_c"/>
    <property type="match status" value="2"/>
</dbReference>
<dbReference type="GO" id="GO:0005886">
    <property type="term" value="C:plasma membrane"/>
    <property type="evidence" value="ECO:0007669"/>
    <property type="project" value="TreeGrafter"/>
</dbReference>
<dbReference type="InterPro" id="IPR000700">
    <property type="entry name" value="PAS-assoc_C"/>
</dbReference>
<feature type="domain" description="PAC" evidence="9">
    <location>
        <begin position="860"/>
        <end position="912"/>
    </location>
</feature>
<dbReference type="PANTHER" id="PTHR43047">
    <property type="entry name" value="TWO-COMPONENT HISTIDINE PROTEIN KINASE"/>
    <property type="match status" value="1"/>
</dbReference>
<dbReference type="InterPro" id="IPR035965">
    <property type="entry name" value="PAS-like_dom_sf"/>
</dbReference>
<evidence type="ECO:0000313" key="11">
    <source>
        <dbReference type="Proteomes" id="UP000019486"/>
    </source>
</evidence>
<dbReference type="SMART" id="SM00388">
    <property type="entry name" value="HisKA"/>
    <property type="match status" value="2"/>
</dbReference>
<keyword evidence="5 10" id="KW-0418">Kinase</keyword>
<dbReference type="CDD" id="cd16922">
    <property type="entry name" value="HATPase_EvgS-ArcB-TorS-like"/>
    <property type="match status" value="1"/>
</dbReference>
<dbReference type="InterPro" id="IPR013655">
    <property type="entry name" value="PAS_fold_3"/>
</dbReference>
<evidence type="ECO:0000256" key="5">
    <source>
        <dbReference type="ARBA" id="ARBA00022777"/>
    </source>
</evidence>
<dbReference type="Pfam" id="PF08447">
    <property type="entry name" value="PAS_3"/>
    <property type="match status" value="2"/>
</dbReference>
<dbReference type="PATRIC" id="fig|1385369.3.peg.3530"/>
<dbReference type="SMART" id="SM00086">
    <property type="entry name" value="PAC"/>
    <property type="match status" value="5"/>
</dbReference>
<dbReference type="InterPro" id="IPR004358">
    <property type="entry name" value="Sig_transdc_His_kin-like_C"/>
</dbReference>
<dbReference type="InterPro" id="IPR001610">
    <property type="entry name" value="PAC"/>
</dbReference>
<feature type="domain" description="PAC" evidence="9">
    <location>
        <begin position="317"/>
        <end position="369"/>
    </location>
</feature>
<dbReference type="Pfam" id="PF08448">
    <property type="entry name" value="PAS_4"/>
    <property type="match status" value="1"/>
</dbReference>
<dbReference type="OrthoDB" id="8477115at2"/>
<dbReference type="SMART" id="SM00091">
    <property type="entry name" value="PAS"/>
    <property type="match status" value="6"/>
</dbReference>
<dbReference type="SUPFAM" id="SSF55874">
    <property type="entry name" value="ATPase domain of HSP90 chaperone/DNA topoisomerase II/histidine kinase"/>
    <property type="match status" value="2"/>
</dbReference>
<dbReference type="InterPro" id="IPR036890">
    <property type="entry name" value="HATPase_C_sf"/>
</dbReference>
<evidence type="ECO:0000259" key="8">
    <source>
        <dbReference type="PROSITE" id="PS50112"/>
    </source>
</evidence>
<keyword evidence="4" id="KW-0808">Transferase</keyword>
<evidence type="ECO:0000256" key="4">
    <source>
        <dbReference type="ARBA" id="ARBA00022679"/>
    </source>
</evidence>
<evidence type="ECO:0000259" key="7">
    <source>
        <dbReference type="PROSITE" id="PS50109"/>
    </source>
</evidence>
<dbReference type="PROSITE" id="PS50113">
    <property type="entry name" value="PAC"/>
    <property type="match status" value="3"/>
</dbReference>
<dbReference type="SUPFAM" id="SSF55785">
    <property type="entry name" value="PYP-like sensor domain (PAS domain)"/>
    <property type="match status" value="6"/>
</dbReference>
<feature type="domain" description="Histidine kinase" evidence="7">
    <location>
        <begin position="387"/>
        <end position="608"/>
    </location>
</feature>
<dbReference type="RefSeq" id="WP_051512500.1">
    <property type="nucleotide sequence ID" value="NZ_AVFL01000012.1"/>
</dbReference>
<feature type="domain" description="PAS" evidence="8">
    <location>
        <begin position="242"/>
        <end position="314"/>
    </location>
</feature>
<evidence type="ECO:0000256" key="3">
    <source>
        <dbReference type="ARBA" id="ARBA00022553"/>
    </source>
</evidence>